<dbReference type="HOGENOM" id="CLU_2393145_0_0_6"/>
<sequence length="93" mass="9945">MDGKLLLVTDGQELPLSIFSRTPCHQLGHGLAFSEDDDFLALDGQPHLVGQSCLGVGEIHGTHGMTPLVSTCVGEVTERPSKCRILHILLDGL</sequence>
<organism evidence="1 2">
    <name type="scientific">Acidithiobacillus ferrooxidans (strain ATCC 23270 / DSM 14882 / CIP 104768 / NCIMB 8455)</name>
    <name type="common">Ferrobacillus ferrooxidans (strain ATCC 23270)</name>
    <dbReference type="NCBI Taxonomy" id="243159"/>
    <lineage>
        <taxon>Bacteria</taxon>
        <taxon>Pseudomonadati</taxon>
        <taxon>Pseudomonadota</taxon>
        <taxon>Acidithiobacillia</taxon>
        <taxon>Acidithiobacillales</taxon>
        <taxon>Acidithiobacillaceae</taxon>
        <taxon>Acidithiobacillus</taxon>
    </lineage>
</organism>
<protein>
    <submittedName>
        <fullName evidence="1">Uncharacterized protein</fullName>
    </submittedName>
</protein>
<dbReference type="STRING" id="243159.AFE_2445"/>
<reference evidence="1 2" key="1">
    <citation type="journal article" date="2008" name="BMC Genomics">
        <title>Acidithiobacillus ferrooxidans metabolism: from genome sequence to industrial applications.</title>
        <authorList>
            <person name="Valdes J."/>
            <person name="Pedroso I."/>
            <person name="Quatrini R."/>
            <person name="Dodson R.J."/>
            <person name="Tettelin H."/>
            <person name="Blake R.II."/>
            <person name="Eisen J.A."/>
            <person name="Holmes D.S."/>
        </authorList>
    </citation>
    <scope>NUCLEOTIDE SEQUENCE [LARGE SCALE GENOMIC DNA]</scope>
    <source>
        <strain evidence="2">ATCC 23270 / DSM 14882 / CIP 104768 / NCIMB 8455</strain>
    </source>
</reference>
<dbReference type="PaxDb" id="243159-AFE_2445"/>
<dbReference type="AlphaFoldDB" id="B7J6Y4"/>
<dbReference type="Proteomes" id="UP000001362">
    <property type="component" value="Chromosome"/>
</dbReference>
<keyword evidence="2" id="KW-1185">Reference proteome</keyword>
<proteinExistence type="predicted"/>
<name>B7J6Y4_ACIF2</name>
<dbReference type="KEGG" id="afr:AFE_2445"/>
<dbReference type="EMBL" id="CP001219">
    <property type="protein sequence ID" value="ACK78856.1"/>
    <property type="molecule type" value="Genomic_DNA"/>
</dbReference>
<evidence type="ECO:0000313" key="2">
    <source>
        <dbReference type="Proteomes" id="UP000001362"/>
    </source>
</evidence>
<accession>B7J6Y4</accession>
<evidence type="ECO:0000313" key="1">
    <source>
        <dbReference type="EMBL" id="ACK78856.1"/>
    </source>
</evidence>
<gene>
    <name evidence="1" type="ordered locus">AFE_2445</name>
</gene>